<protein>
    <submittedName>
        <fullName evidence="1">DNA-binding MarR family transcriptional regulator</fullName>
    </submittedName>
</protein>
<dbReference type="InterPro" id="IPR036390">
    <property type="entry name" value="WH_DNA-bd_sf"/>
</dbReference>
<evidence type="ECO:0000313" key="2">
    <source>
        <dbReference type="Proteomes" id="UP000521227"/>
    </source>
</evidence>
<name>A0A840N8R9_9BRAD</name>
<reference evidence="1 2" key="1">
    <citation type="submission" date="2020-08" db="EMBL/GenBank/DDBJ databases">
        <title>Genomic Encyclopedia of Type Strains, Phase IV (KMG-IV): sequencing the most valuable type-strain genomes for metagenomic binning, comparative biology and taxonomic classification.</title>
        <authorList>
            <person name="Goeker M."/>
        </authorList>
    </citation>
    <scope>NUCLEOTIDE SEQUENCE [LARGE SCALE GENOMIC DNA]</scope>
    <source>
        <strain evidence="1 2">DSM 17498</strain>
    </source>
</reference>
<dbReference type="EMBL" id="JACHIJ010000006">
    <property type="protein sequence ID" value="MBB5054208.1"/>
    <property type="molecule type" value="Genomic_DNA"/>
</dbReference>
<dbReference type="RefSeq" id="WP_184088134.1">
    <property type="nucleotide sequence ID" value="NZ_JACHIJ010000006.1"/>
</dbReference>
<dbReference type="AlphaFoldDB" id="A0A840N8R9"/>
<dbReference type="GO" id="GO:0003677">
    <property type="term" value="F:DNA binding"/>
    <property type="evidence" value="ECO:0007669"/>
    <property type="project" value="UniProtKB-KW"/>
</dbReference>
<gene>
    <name evidence="1" type="ORF">HNQ36_004210</name>
</gene>
<dbReference type="Gene3D" id="1.10.10.10">
    <property type="entry name" value="Winged helix-like DNA-binding domain superfamily/Winged helix DNA-binding domain"/>
    <property type="match status" value="1"/>
</dbReference>
<keyword evidence="1" id="KW-0238">DNA-binding</keyword>
<dbReference type="Pfam" id="PF13412">
    <property type="entry name" value="HTH_24"/>
    <property type="match status" value="1"/>
</dbReference>
<dbReference type="InterPro" id="IPR036388">
    <property type="entry name" value="WH-like_DNA-bd_sf"/>
</dbReference>
<proteinExistence type="predicted"/>
<sequence>MERVVSESEREEDSDRIILGLLNSVEQDGARSQRHFAAELGIALGLVNAYLNRCIKKGLVKASQAPARRYAYYLTPQGFAEKSRLTVEYLSSSFGFFRKAKADCSRALETAKERQLKRLVLLGASDLAEIATICAIDTGIVLVCIVAPSNAPDRFVGLPVVGDLDAVEGQVDGALVTALFSTPEVDVLIDSARKKFGADAVIIPELVDLRPRKAKERVS</sequence>
<comment type="caution">
    <text evidence="1">The sequence shown here is derived from an EMBL/GenBank/DDBJ whole genome shotgun (WGS) entry which is preliminary data.</text>
</comment>
<accession>A0A840N8R9</accession>
<organism evidence="1 2">
    <name type="scientific">Afipia massiliensis</name>
    <dbReference type="NCBI Taxonomy" id="211460"/>
    <lineage>
        <taxon>Bacteria</taxon>
        <taxon>Pseudomonadati</taxon>
        <taxon>Pseudomonadota</taxon>
        <taxon>Alphaproteobacteria</taxon>
        <taxon>Hyphomicrobiales</taxon>
        <taxon>Nitrobacteraceae</taxon>
        <taxon>Afipia</taxon>
    </lineage>
</organism>
<dbReference type="SUPFAM" id="SSF46785">
    <property type="entry name" value="Winged helix' DNA-binding domain"/>
    <property type="match status" value="1"/>
</dbReference>
<evidence type="ECO:0000313" key="1">
    <source>
        <dbReference type="EMBL" id="MBB5054208.1"/>
    </source>
</evidence>
<dbReference type="Proteomes" id="UP000521227">
    <property type="component" value="Unassembled WGS sequence"/>
</dbReference>